<name>A0A542XE87_9MICO</name>
<evidence type="ECO:0000256" key="3">
    <source>
        <dbReference type="SAM" id="SignalP"/>
    </source>
</evidence>
<proteinExistence type="predicted"/>
<feature type="chain" id="PRO_5021731425" evidence="3">
    <location>
        <begin position="27"/>
        <end position="249"/>
    </location>
</feature>
<dbReference type="SUPFAM" id="SSF88713">
    <property type="entry name" value="Glycoside hydrolase/deacetylase"/>
    <property type="match status" value="1"/>
</dbReference>
<comment type="caution">
    <text evidence="5">The sequence shown here is derived from an EMBL/GenBank/DDBJ whole genome shotgun (WGS) entry which is preliminary data.</text>
</comment>
<dbReference type="InterPro" id="IPR050248">
    <property type="entry name" value="Polysacc_deacetylase_ArnD"/>
</dbReference>
<evidence type="ECO:0000259" key="4">
    <source>
        <dbReference type="PROSITE" id="PS51677"/>
    </source>
</evidence>
<evidence type="ECO:0000256" key="2">
    <source>
        <dbReference type="ARBA" id="ARBA00022801"/>
    </source>
</evidence>
<keyword evidence="1" id="KW-0479">Metal-binding</keyword>
<dbReference type="PROSITE" id="PS51677">
    <property type="entry name" value="NODB"/>
    <property type="match status" value="1"/>
</dbReference>
<dbReference type="Gene3D" id="3.20.20.370">
    <property type="entry name" value="Glycoside hydrolase/deacetylase"/>
    <property type="match status" value="1"/>
</dbReference>
<protein>
    <submittedName>
        <fullName evidence="5">Peptidoglycan/xylan/chitin deacetylase (PgdA/CDA1 family)</fullName>
    </submittedName>
</protein>
<dbReference type="Proteomes" id="UP000318336">
    <property type="component" value="Unassembled WGS sequence"/>
</dbReference>
<dbReference type="PROSITE" id="PS51318">
    <property type="entry name" value="TAT"/>
    <property type="match status" value="1"/>
</dbReference>
<sequence>MKRRTFLGAAAAAPVAVLAGQRPAAAAPAWATATRAGSAGLVALTFDDGPSAELTPTVLSTLRSYRAKATFFLQGEHAAARPDLVRAIAADGHVIGNHSWSHPQFATLTAEQARTEIVRTNDVIEQITGTRPVLFRYPFGEETADGNAVIREQGMWGGVLWHWTNPLPGDFECPGAAGVQKYVVGNAVDQALILLHDGNDVVRCGTGQLSYLGRTITELRRRGFALGVVDIAWGPSTVNQQSWVQVVPA</sequence>
<reference evidence="5 6" key="1">
    <citation type="submission" date="2019-06" db="EMBL/GenBank/DDBJ databases">
        <title>Sequencing the genomes of 1000 actinobacteria strains.</title>
        <authorList>
            <person name="Klenk H.-P."/>
        </authorList>
    </citation>
    <scope>NUCLEOTIDE SEQUENCE [LARGE SCALE GENOMIC DNA]</scope>
    <source>
        <strain evidence="5 6">DSM 24617</strain>
    </source>
</reference>
<dbReference type="InterPro" id="IPR002509">
    <property type="entry name" value="NODB_dom"/>
</dbReference>
<organism evidence="5 6">
    <name type="scientific">Barrientosiimonas humi</name>
    <dbReference type="NCBI Taxonomy" id="999931"/>
    <lineage>
        <taxon>Bacteria</taxon>
        <taxon>Bacillati</taxon>
        <taxon>Actinomycetota</taxon>
        <taxon>Actinomycetes</taxon>
        <taxon>Micrococcales</taxon>
        <taxon>Dermacoccaceae</taxon>
        <taxon>Barrientosiimonas</taxon>
    </lineage>
</organism>
<dbReference type="GO" id="GO:0046872">
    <property type="term" value="F:metal ion binding"/>
    <property type="evidence" value="ECO:0007669"/>
    <property type="project" value="UniProtKB-KW"/>
</dbReference>
<dbReference type="CDD" id="cd10917">
    <property type="entry name" value="CE4_NodB_like_6s_7s"/>
    <property type="match status" value="1"/>
</dbReference>
<dbReference type="AlphaFoldDB" id="A0A542XE87"/>
<evidence type="ECO:0000313" key="5">
    <source>
        <dbReference type="EMBL" id="TQL34096.1"/>
    </source>
</evidence>
<dbReference type="RefSeq" id="WP_142006123.1">
    <property type="nucleotide sequence ID" value="NZ_CAJTBP010000001.1"/>
</dbReference>
<dbReference type="Pfam" id="PF01522">
    <property type="entry name" value="Polysacc_deac_1"/>
    <property type="match status" value="1"/>
</dbReference>
<dbReference type="GO" id="GO:0016810">
    <property type="term" value="F:hydrolase activity, acting on carbon-nitrogen (but not peptide) bonds"/>
    <property type="evidence" value="ECO:0007669"/>
    <property type="project" value="InterPro"/>
</dbReference>
<dbReference type="PANTHER" id="PTHR10587">
    <property type="entry name" value="GLYCOSYL TRANSFERASE-RELATED"/>
    <property type="match status" value="1"/>
</dbReference>
<dbReference type="OrthoDB" id="9763050at2"/>
<evidence type="ECO:0000313" key="6">
    <source>
        <dbReference type="Proteomes" id="UP000318336"/>
    </source>
</evidence>
<evidence type="ECO:0000256" key="1">
    <source>
        <dbReference type="ARBA" id="ARBA00022723"/>
    </source>
</evidence>
<dbReference type="GO" id="GO:0016020">
    <property type="term" value="C:membrane"/>
    <property type="evidence" value="ECO:0007669"/>
    <property type="project" value="TreeGrafter"/>
</dbReference>
<feature type="signal peptide" evidence="3">
    <location>
        <begin position="1"/>
        <end position="26"/>
    </location>
</feature>
<dbReference type="InterPro" id="IPR006311">
    <property type="entry name" value="TAT_signal"/>
</dbReference>
<feature type="domain" description="NodB homology" evidence="4">
    <location>
        <begin position="40"/>
        <end position="227"/>
    </location>
</feature>
<accession>A0A542XE87</accession>
<dbReference type="GO" id="GO:0005975">
    <property type="term" value="P:carbohydrate metabolic process"/>
    <property type="evidence" value="ECO:0007669"/>
    <property type="project" value="InterPro"/>
</dbReference>
<dbReference type="EMBL" id="VFOK01000001">
    <property type="protein sequence ID" value="TQL34096.1"/>
    <property type="molecule type" value="Genomic_DNA"/>
</dbReference>
<dbReference type="PANTHER" id="PTHR10587:SF133">
    <property type="entry name" value="CHITIN DEACETYLASE 1-RELATED"/>
    <property type="match status" value="1"/>
</dbReference>
<dbReference type="InterPro" id="IPR011330">
    <property type="entry name" value="Glyco_hydro/deAcase_b/a-brl"/>
</dbReference>
<keyword evidence="6" id="KW-1185">Reference proteome</keyword>
<keyword evidence="3" id="KW-0732">Signal</keyword>
<gene>
    <name evidence="5" type="ORF">FB554_2254</name>
</gene>
<keyword evidence="2" id="KW-0378">Hydrolase</keyword>